<name>A0A5F9DHY9_RABIT</name>
<dbReference type="InterPro" id="IPR039774">
    <property type="entry name" value="Sin3-like"/>
</dbReference>
<feature type="region of interest" description="Disordered" evidence="3">
    <location>
        <begin position="258"/>
        <end position="306"/>
    </location>
</feature>
<dbReference type="GO" id="GO:0003714">
    <property type="term" value="F:transcription corepressor activity"/>
    <property type="evidence" value="ECO:0007669"/>
    <property type="project" value="InterPro"/>
</dbReference>
<dbReference type="GO" id="GO:0070822">
    <property type="term" value="C:Sin3-type complex"/>
    <property type="evidence" value="ECO:0007669"/>
    <property type="project" value="TreeGrafter"/>
</dbReference>
<feature type="region of interest" description="Disordered" evidence="3">
    <location>
        <begin position="117"/>
        <end position="150"/>
    </location>
</feature>
<reference evidence="4" key="2">
    <citation type="submission" date="2025-08" db="UniProtKB">
        <authorList>
            <consortium name="Ensembl"/>
        </authorList>
    </citation>
    <scope>IDENTIFICATION</scope>
    <source>
        <strain evidence="4">Thorbecke</strain>
    </source>
</reference>
<dbReference type="SUPFAM" id="SSF47762">
    <property type="entry name" value="PAH2 domain"/>
    <property type="match status" value="1"/>
</dbReference>
<evidence type="ECO:0000256" key="1">
    <source>
        <dbReference type="ARBA" id="ARBA00004123"/>
    </source>
</evidence>
<feature type="compositionally biased region" description="Low complexity" evidence="3">
    <location>
        <begin position="258"/>
        <end position="270"/>
    </location>
</feature>
<dbReference type="STRING" id="9986.ENSOCUP00000045227"/>
<keyword evidence="2" id="KW-0539">Nucleus</keyword>
<dbReference type="InterPro" id="IPR036600">
    <property type="entry name" value="PAH_sf"/>
</dbReference>
<proteinExistence type="predicted"/>
<dbReference type="AlphaFoldDB" id="A0A5F9DHY9"/>
<feature type="region of interest" description="Disordered" evidence="3">
    <location>
        <begin position="1"/>
        <end position="27"/>
    </location>
</feature>
<dbReference type="PANTHER" id="PTHR12346:SF1">
    <property type="entry name" value="PAIRED AMPHIPATHIC HELIX PROTEIN SIN3B"/>
    <property type="match status" value="1"/>
</dbReference>
<dbReference type="PaxDb" id="9986-ENSOCUP00000022327"/>
<dbReference type="Pfam" id="PF02671">
    <property type="entry name" value="PAH"/>
    <property type="match status" value="1"/>
</dbReference>
<reference evidence="4" key="3">
    <citation type="submission" date="2025-09" db="UniProtKB">
        <authorList>
            <consortium name="Ensembl"/>
        </authorList>
    </citation>
    <scope>IDENTIFICATION</scope>
    <source>
        <strain evidence="4">Thorbecke</strain>
    </source>
</reference>
<keyword evidence="5" id="KW-1185">Reference proteome</keyword>
<dbReference type="Ensembl" id="ENSOCUT00000062396.1">
    <property type="protein sequence ID" value="ENSOCUP00000045227.1"/>
    <property type="gene ID" value="ENSOCUG00000039448.1"/>
</dbReference>
<organism evidence="4 5">
    <name type="scientific">Oryctolagus cuniculus</name>
    <name type="common">Rabbit</name>
    <dbReference type="NCBI Taxonomy" id="9986"/>
    <lineage>
        <taxon>Eukaryota</taxon>
        <taxon>Metazoa</taxon>
        <taxon>Chordata</taxon>
        <taxon>Craniata</taxon>
        <taxon>Vertebrata</taxon>
        <taxon>Euteleostomi</taxon>
        <taxon>Mammalia</taxon>
        <taxon>Eutheria</taxon>
        <taxon>Euarchontoglires</taxon>
        <taxon>Glires</taxon>
        <taxon>Lagomorpha</taxon>
        <taxon>Leporidae</taxon>
        <taxon>Oryctolagus</taxon>
    </lineage>
</organism>
<accession>A0A5F9DHY9</accession>
<evidence type="ECO:0000313" key="5">
    <source>
        <dbReference type="Proteomes" id="UP000001811"/>
    </source>
</evidence>
<dbReference type="SMR" id="A0A5F9DHY9"/>
<dbReference type="PANTHER" id="PTHR12346">
    <property type="entry name" value="SIN3B-RELATED"/>
    <property type="match status" value="1"/>
</dbReference>
<sequence>PRGGFAGERRRGALPRPTGRRVCPSRSIDTPGVIRRVSQLFHEHPDLIVGFNAFLPLGYRIDIPQEWQAECAVAPVRPGGRAWTRPRGLRGGCQAACAVQGGPTAGAGVRLGGVQQRHQLREQDQDPLPGPPRDLPLLPGDPAHLPGTPAPGGSRAIFLCTVLRYIGRKSHHAERKCSSRDSNLHLYGMPALQAGVVRARAARPRHCWDGGATAFFHEKHRRQVTHHTGGGGVANSGQRSPYRREPIWDMGAALLLQSAPRSRSSASTPGGPDGPVPHPGAPCYREPGGEKCLGAPPASSQGVGPLQEAWGSRLSTSCPGRADSLPGTASPSLLSFVLQSKEQACITDFQIKEGDTERFHPLVHSPVGRNG</sequence>
<dbReference type="GO" id="GO:0000122">
    <property type="term" value="P:negative regulation of transcription by RNA polymerase II"/>
    <property type="evidence" value="ECO:0007669"/>
    <property type="project" value="TreeGrafter"/>
</dbReference>
<dbReference type="InterPro" id="IPR003822">
    <property type="entry name" value="PAH"/>
</dbReference>
<feature type="region of interest" description="Disordered" evidence="3">
    <location>
        <begin position="223"/>
        <end position="243"/>
    </location>
</feature>
<protein>
    <submittedName>
        <fullName evidence="4">Uncharacterized protein</fullName>
    </submittedName>
</protein>
<evidence type="ECO:0000256" key="2">
    <source>
        <dbReference type="ARBA" id="ARBA00023242"/>
    </source>
</evidence>
<evidence type="ECO:0000313" key="4">
    <source>
        <dbReference type="Ensembl" id="ENSOCUP00000045227.1"/>
    </source>
</evidence>
<comment type="subcellular location">
    <subcellularLocation>
        <location evidence="1">Nucleus</location>
    </subcellularLocation>
</comment>
<dbReference type="GeneTree" id="ENSGT00940000159560"/>
<dbReference type="Proteomes" id="UP000001811">
    <property type="component" value="Unplaced"/>
</dbReference>
<reference evidence="4 5" key="1">
    <citation type="journal article" date="2011" name="Nature">
        <title>A high-resolution map of human evolutionary constraint using 29 mammals.</title>
        <authorList>
            <person name="Lindblad-Toh K."/>
            <person name="Garber M."/>
            <person name="Zuk O."/>
            <person name="Lin M.F."/>
            <person name="Parker B.J."/>
            <person name="Washietl S."/>
            <person name="Kheradpour P."/>
            <person name="Ernst J."/>
            <person name="Jordan G."/>
            <person name="Mauceli E."/>
            <person name="Ward L.D."/>
            <person name="Lowe C.B."/>
            <person name="Holloway A.K."/>
            <person name="Clamp M."/>
            <person name="Gnerre S."/>
            <person name="Alfoldi J."/>
            <person name="Beal K."/>
            <person name="Chang J."/>
            <person name="Clawson H."/>
            <person name="Cuff J."/>
            <person name="Di Palma F."/>
            <person name="Fitzgerald S."/>
            <person name="Flicek P."/>
            <person name="Guttman M."/>
            <person name="Hubisz M.J."/>
            <person name="Jaffe D.B."/>
            <person name="Jungreis I."/>
            <person name="Kent W.J."/>
            <person name="Kostka D."/>
            <person name="Lara M."/>
            <person name="Martins A.L."/>
            <person name="Massingham T."/>
            <person name="Moltke I."/>
            <person name="Raney B.J."/>
            <person name="Rasmussen M.D."/>
            <person name="Robinson J."/>
            <person name="Stark A."/>
            <person name="Vilella A.J."/>
            <person name="Wen J."/>
            <person name="Xie X."/>
            <person name="Zody M.C."/>
            <person name="Baldwin J."/>
            <person name="Bloom T."/>
            <person name="Chin C.W."/>
            <person name="Heiman D."/>
            <person name="Nicol R."/>
            <person name="Nusbaum C."/>
            <person name="Young S."/>
            <person name="Wilkinson J."/>
            <person name="Worley K.C."/>
            <person name="Kovar C.L."/>
            <person name="Muzny D.M."/>
            <person name="Gibbs R.A."/>
            <person name="Cree A."/>
            <person name="Dihn H.H."/>
            <person name="Fowler G."/>
            <person name="Jhangiani S."/>
            <person name="Joshi V."/>
            <person name="Lee S."/>
            <person name="Lewis L.R."/>
            <person name="Nazareth L.V."/>
            <person name="Okwuonu G."/>
            <person name="Santibanez J."/>
            <person name="Warren W.C."/>
            <person name="Mardis E.R."/>
            <person name="Weinstock G.M."/>
            <person name="Wilson R.K."/>
            <person name="Delehaunty K."/>
            <person name="Dooling D."/>
            <person name="Fronik C."/>
            <person name="Fulton L."/>
            <person name="Fulton B."/>
            <person name="Graves T."/>
            <person name="Minx P."/>
            <person name="Sodergren E."/>
            <person name="Birney E."/>
            <person name="Margulies E.H."/>
            <person name="Herrero J."/>
            <person name="Green E.D."/>
            <person name="Haussler D."/>
            <person name="Siepel A."/>
            <person name="Goldman N."/>
            <person name="Pollard K.S."/>
            <person name="Pedersen J.S."/>
            <person name="Lander E.S."/>
            <person name="Kellis M."/>
        </authorList>
    </citation>
    <scope>NUCLEOTIDE SEQUENCE [LARGE SCALE GENOMIC DNA]</scope>
    <source>
        <strain evidence="5">Thorbecke</strain>
    </source>
</reference>
<dbReference type="Bgee" id="ENSOCUG00000039448">
    <property type="expression patterns" value="Expressed in testis and 17 other cell types or tissues"/>
</dbReference>
<dbReference type="Gene3D" id="1.20.1160.11">
    <property type="entry name" value="Paired amphipathic helix"/>
    <property type="match status" value="1"/>
</dbReference>
<dbReference type="InParanoid" id="A0A5F9DHY9"/>
<evidence type="ECO:0000256" key="3">
    <source>
        <dbReference type="SAM" id="MobiDB-lite"/>
    </source>
</evidence>